<dbReference type="EMBL" id="CP039346">
    <property type="protein sequence ID" value="QCD83440.1"/>
    <property type="molecule type" value="Genomic_DNA"/>
</dbReference>
<organism evidence="1 2">
    <name type="scientific">Vigna unguiculata</name>
    <name type="common">Cowpea</name>
    <dbReference type="NCBI Taxonomy" id="3917"/>
    <lineage>
        <taxon>Eukaryota</taxon>
        <taxon>Viridiplantae</taxon>
        <taxon>Streptophyta</taxon>
        <taxon>Embryophyta</taxon>
        <taxon>Tracheophyta</taxon>
        <taxon>Spermatophyta</taxon>
        <taxon>Magnoliopsida</taxon>
        <taxon>eudicotyledons</taxon>
        <taxon>Gunneridae</taxon>
        <taxon>Pentapetalae</taxon>
        <taxon>rosids</taxon>
        <taxon>fabids</taxon>
        <taxon>Fabales</taxon>
        <taxon>Fabaceae</taxon>
        <taxon>Papilionoideae</taxon>
        <taxon>50 kb inversion clade</taxon>
        <taxon>NPAAA clade</taxon>
        <taxon>indigoferoid/millettioid clade</taxon>
        <taxon>Phaseoleae</taxon>
        <taxon>Vigna</taxon>
    </lineage>
</organism>
<dbReference type="Proteomes" id="UP000501690">
    <property type="component" value="Linkage Group LG2"/>
</dbReference>
<proteinExistence type="predicted"/>
<dbReference type="AlphaFoldDB" id="A0A4D6L4N7"/>
<accession>A0A4D6L4N7</accession>
<sequence>MGRVKNPNHQCKKLEGLKNHQVEEFWKIGRGSESGEVIDAWKIKEEWTILVHKGKVRAKPCEGELYECVWTEDYQVRGADLTCLWVSTQKPPGGVNARQATHPI</sequence>
<name>A0A4D6L4N7_VIGUN</name>
<keyword evidence="2" id="KW-1185">Reference proteome</keyword>
<evidence type="ECO:0000313" key="1">
    <source>
        <dbReference type="EMBL" id="QCD83440.1"/>
    </source>
</evidence>
<gene>
    <name evidence="1" type="ORF">DEO72_LG2g3784</name>
</gene>
<protein>
    <submittedName>
        <fullName evidence="1">Uncharacterized protein</fullName>
    </submittedName>
</protein>
<evidence type="ECO:0000313" key="2">
    <source>
        <dbReference type="Proteomes" id="UP000501690"/>
    </source>
</evidence>
<reference evidence="1 2" key="1">
    <citation type="submission" date="2019-04" db="EMBL/GenBank/DDBJ databases">
        <title>An improved genome assembly and genetic linkage map for asparagus bean, Vigna unguiculata ssp. sesquipedialis.</title>
        <authorList>
            <person name="Xia Q."/>
            <person name="Zhang R."/>
            <person name="Dong Y."/>
        </authorList>
    </citation>
    <scope>NUCLEOTIDE SEQUENCE [LARGE SCALE GENOMIC DNA]</scope>
    <source>
        <tissue evidence="1">Leaf</tissue>
    </source>
</reference>